<accession>A0A1N7M487</accession>
<proteinExistence type="predicted"/>
<evidence type="ECO:0000256" key="1">
    <source>
        <dbReference type="SAM" id="SignalP"/>
    </source>
</evidence>
<feature type="chain" id="PRO_5012410673" description="Lipoprotein" evidence="1">
    <location>
        <begin position="24"/>
        <end position="215"/>
    </location>
</feature>
<dbReference type="AlphaFoldDB" id="A0A1N7M487"/>
<organism evidence="2 3">
    <name type="scientific">Belliella pelovolcani</name>
    <dbReference type="NCBI Taxonomy" id="529505"/>
    <lineage>
        <taxon>Bacteria</taxon>
        <taxon>Pseudomonadati</taxon>
        <taxon>Bacteroidota</taxon>
        <taxon>Cytophagia</taxon>
        <taxon>Cytophagales</taxon>
        <taxon>Cyclobacteriaceae</taxon>
        <taxon>Belliella</taxon>
    </lineage>
</organism>
<dbReference type="Proteomes" id="UP000186026">
    <property type="component" value="Unassembled WGS sequence"/>
</dbReference>
<evidence type="ECO:0008006" key="4">
    <source>
        <dbReference type="Google" id="ProtNLM"/>
    </source>
</evidence>
<dbReference type="STRING" id="529505.SAMN05421761_10583"/>
<name>A0A1N7M487_9BACT</name>
<sequence>MKKISQILSLISFALLISCASSESDMTTPQKVAAAYGFDKFENLNSIAYTWNVQAGDVVRTRDWQWNIKERTVYYADADTSYTYSLDLPKDELPRADAAFINDKYWLMYPFQLIWDTGYTFEEEDEVLAPISGENSTKLTIIYNNEDGYTPGDAYDLYLDEKYMIKEWVFRKGNGAEGRAFTWEAERVFNGVTFATEHFNADGVKFIWFTDIKVD</sequence>
<keyword evidence="1" id="KW-0732">Signal</keyword>
<dbReference type="OrthoDB" id="892266at2"/>
<dbReference type="RefSeq" id="WP_076500080.1">
    <property type="nucleotide sequence ID" value="NZ_FTOP01000005.1"/>
</dbReference>
<dbReference type="EMBL" id="FTOP01000005">
    <property type="protein sequence ID" value="SIS80920.1"/>
    <property type="molecule type" value="Genomic_DNA"/>
</dbReference>
<reference evidence="3" key="1">
    <citation type="submission" date="2017-01" db="EMBL/GenBank/DDBJ databases">
        <authorList>
            <person name="Varghese N."/>
            <person name="Submissions S."/>
        </authorList>
    </citation>
    <scope>NUCLEOTIDE SEQUENCE [LARGE SCALE GENOMIC DNA]</scope>
    <source>
        <strain evidence="3">DSM 46698</strain>
    </source>
</reference>
<dbReference type="PROSITE" id="PS51257">
    <property type="entry name" value="PROKAR_LIPOPROTEIN"/>
    <property type="match status" value="1"/>
</dbReference>
<evidence type="ECO:0000313" key="2">
    <source>
        <dbReference type="EMBL" id="SIS80920.1"/>
    </source>
</evidence>
<feature type="signal peptide" evidence="1">
    <location>
        <begin position="1"/>
        <end position="23"/>
    </location>
</feature>
<protein>
    <recommendedName>
        <fullName evidence="4">Lipoprotein</fullName>
    </recommendedName>
</protein>
<keyword evidence="3" id="KW-1185">Reference proteome</keyword>
<gene>
    <name evidence="2" type="ORF">SAMN05421761_10583</name>
</gene>
<evidence type="ECO:0000313" key="3">
    <source>
        <dbReference type="Proteomes" id="UP000186026"/>
    </source>
</evidence>